<organism evidence="5 6">
    <name type="scientific">Endobacter medicaginis</name>
    <dbReference type="NCBI Taxonomy" id="1181271"/>
    <lineage>
        <taxon>Bacteria</taxon>
        <taxon>Pseudomonadati</taxon>
        <taxon>Pseudomonadota</taxon>
        <taxon>Alphaproteobacteria</taxon>
        <taxon>Acetobacterales</taxon>
        <taxon>Acetobacteraceae</taxon>
        <taxon>Endobacter</taxon>
    </lineage>
</organism>
<evidence type="ECO:0000256" key="1">
    <source>
        <dbReference type="ARBA" id="ARBA00022801"/>
    </source>
</evidence>
<evidence type="ECO:0000256" key="2">
    <source>
        <dbReference type="ARBA" id="ARBA00022825"/>
    </source>
</evidence>
<dbReference type="InterPro" id="IPR011042">
    <property type="entry name" value="6-blade_b-propeller_TolB-like"/>
</dbReference>
<evidence type="ECO:0000313" key="5">
    <source>
        <dbReference type="EMBL" id="MBB3174728.1"/>
    </source>
</evidence>
<feature type="chain" id="PRO_5032427958" evidence="3">
    <location>
        <begin position="33"/>
        <end position="676"/>
    </location>
</feature>
<dbReference type="EMBL" id="JACHXV010000010">
    <property type="protein sequence ID" value="MBB3174728.1"/>
    <property type="molecule type" value="Genomic_DNA"/>
</dbReference>
<comment type="caution">
    <text evidence="5">The sequence shown here is derived from an EMBL/GenBank/DDBJ whole genome shotgun (WGS) entry which is preliminary data.</text>
</comment>
<dbReference type="SUPFAM" id="SSF82171">
    <property type="entry name" value="DPP6 N-terminal domain-like"/>
    <property type="match status" value="1"/>
</dbReference>
<dbReference type="InterPro" id="IPR011659">
    <property type="entry name" value="WD40"/>
</dbReference>
<name>A0A839UWN8_9PROT</name>
<feature type="domain" description="Peptidase S9 prolyl oligopeptidase catalytic" evidence="4">
    <location>
        <begin position="474"/>
        <end position="673"/>
    </location>
</feature>
<dbReference type="GO" id="GO:0006508">
    <property type="term" value="P:proteolysis"/>
    <property type="evidence" value="ECO:0007669"/>
    <property type="project" value="InterPro"/>
</dbReference>
<protein>
    <submittedName>
        <fullName evidence="5">Dipeptidyl aminopeptidase/acylaminoacyl peptidase</fullName>
    </submittedName>
</protein>
<dbReference type="GO" id="GO:0004177">
    <property type="term" value="F:aminopeptidase activity"/>
    <property type="evidence" value="ECO:0007669"/>
    <property type="project" value="UniProtKB-KW"/>
</dbReference>
<evidence type="ECO:0000313" key="6">
    <source>
        <dbReference type="Proteomes" id="UP000557688"/>
    </source>
</evidence>
<keyword evidence="2" id="KW-0720">Serine protease</keyword>
<proteinExistence type="predicted"/>
<keyword evidence="1" id="KW-0378">Hydrolase</keyword>
<feature type="signal peptide" evidence="3">
    <location>
        <begin position="1"/>
        <end position="32"/>
    </location>
</feature>
<dbReference type="PANTHER" id="PTHR42776">
    <property type="entry name" value="SERINE PEPTIDASE S9 FAMILY MEMBER"/>
    <property type="match status" value="1"/>
</dbReference>
<dbReference type="InterPro" id="IPR001375">
    <property type="entry name" value="Peptidase_S9_cat"/>
</dbReference>
<keyword evidence="3" id="KW-0732">Signal</keyword>
<keyword evidence="5" id="KW-0645">Protease</keyword>
<keyword evidence="6" id="KW-1185">Reference proteome</keyword>
<dbReference type="InterPro" id="IPR029058">
    <property type="entry name" value="AB_hydrolase_fold"/>
</dbReference>
<evidence type="ECO:0000259" key="4">
    <source>
        <dbReference type="Pfam" id="PF00326"/>
    </source>
</evidence>
<dbReference type="AlphaFoldDB" id="A0A839UWN8"/>
<accession>A0A839UWN8</accession>
<dbReference type="SUPFAM" id="SSF53474">
    <property type="entry name" value="alpha/beta-Hydrolases"/>
    <property type="match status" value="1"/>
</dbReference>
<gene>
    <name evidence="5" type="ORF">FHR90_002574</name>
</gene>
<dbReference type="Pfam" id="PF00326">
    <property type="entry name" value="Peptidase_S9"/>
    <property type="match status" value="1"/>
</dbReference>
<dbReference type="Gene3D" id="2.120.10.30">
    <property type="entry name" value="TolB, C-terminal domain"/>
    <property type="match status" value="1"/>
</dbReference>
<dbReference type="Proteomes" id="UP000557688">
    <property type="component" value="Unassembled WGS sequence"/>
</dbReference>
<evidence type="ECO:0000256" key="3">
    <source>
        <dbReference type="SAM" id="SignalP"/>
    </source>
</evidence>
<dbReference type="PANTHER" id="PTHR42776:SF27">
    <property type="entry name" value="DIPEPTIDYL PEPTIDASE FAMILY MEMBER 6"/>
    <property type="match status" value="1"/>
</dbReference>
<dbReference type="Pfam" id="PF07676">
    <property type="entry name" value="PD40"/>
    <property type="match status" value="1"/>
</dbReference>
<dbReference type="GO" id="GO:0004252">
    <property type="term" value="F:serine-type endopeptidase activity"/>
    <property type="evidence" value="ECO:0007669"/>
    <property type="project" value="TreeGrafter"/>
</dbReference>
<keyword evidence="5" id="KW-0031">Aminopeptidase</keyword>
<sequence length="676" mass="70667">MTVLPSAGVPAPFRHAALALAAVAGLIGCAHAAPAAGETAVRALTVAPDGRGFAAIRLLPAAAGVEPITQLALAALPADGLATLHPLALPCAGAACRPADPAFSRDGKRLAFVLRKPGSAHQFLYETTVQATGEGAAPKLLLDFDGTLADPRYAPDGTLAVLATAGAHKLPGATQAAAALSGEIGETEDEQRIATVAAGTLTWRSPDHLYVYQYDWVVDPKGGESGFVATAAPGNGDNNWWIAKLLRIGPQGTTSVLWAPPPSVQLADPVVSADARTVSVIGGLMSDFGSTGGDLYTLSLDHPGSPVNQTQGSHLTMTGLRGGCAENPELLTASALSGANTQILRFEPGADPTAGHASPTRQLASGPDGLRALACGGGTILAAREDFTTRPEIARLDADHHWRAITDANAALAPLPYTARSLSWHSDGFDVQGWLLAPKDLDPKIRHPLIVSIHGGPSAASTPRAIDRNGEDAALLDAGYMILAPNPRGSFGQGEAFARANRRDFGHGDLRDILAGVDTAIRQAGADPDRLGVMGYSYGGYMTMWTVTQTDRFKAAVAGAGVSDWQSYYGENGIDGWMIPFFGASVYDDPAIYAKSSPIAFVRQVKTPTFIYVGGADVECPMPQSQEFYHALHTLGVPVSFVVYPGQGHGMASAADREDARKRTLAWFDRWLKVAK</sequence>
<reference evidence="5 6" key="1">
    <citation type="submission" date="2020-08" db="EMBL/GenBank/DDBJ databases">
        <title>Genomic Encyclopedia of Type Strains, Phase III (KMG-III): the genomes of soil and plant-associated and newly described type strains.</title>
        <authorList>
            <person name="Whitman W."/>
        </authorList>
    </citation>
    <scope>NUCLEOTIDE SEQUENCE [LARGE SCALE GENOMIC DNA]</scope>
    <source>
        <strain evidence="5 6">CECT 8088</strain>
    </source>
</reference>
<dbReference type="Gene3D" id="3.40.50.1820">
    <property type="entry name" value="alpha/beta hydrolase"/>
    <property type="match status" value="1"/>
</dbReference>
<dbReference type="RefSeq" id="WP_183275343.1">
    <property type="nucleotide sequence ID" value="NZ_JACHXV010000010.1"/>
</dbReference>